<dbReference type="EMBL" id="MPUH01000303">
    <property type="protein sequence ID" value="OMJ83464.1"/>
    <property type="molecule type" value="Genomic_DNA"/>
</dbReference>
<comment type="caution">
    <text evidence="1">The sequence shown here is derived from an EMBL/GenBank/DDBJ whole genome shotgun (WGS) entry which is preliminary data.</text>
</comment>
<sequence length="592" mass="69438">MRLLNAKISVRTSDNSLRQFLRKDFIEKHKFFGKCFAYGPEPYYSSLVLGSSKLWVFGTSQKNFASTTLLLQRLDMAEANVLCLASFHPDSYRHYAFFNTKKVFELTKFPYTEEDLAIKSKFNKYFDKDYPLNLSFYNDDTGNVYLADMYNRICIPDDNLSAAHWAYIDRDCSLIAAGAHPFMIHEDLCHELPLDFLRNMFDYTVKEYLQRSKHLGWEPVKKPSDIYPFLHSICQQKYYKELLEKRNEYSASVVQKVSASFKRISVVCEHFQGKILDPMIKTPQKYYKDVYESKYYNGSIEEIMEKIVILSHLDGRNIREWIEAGVNPLKNMFLGQYEKNYTIEEIQQGFEYFNSYYRDTLNKALIQDIERIPYMSDRGRKTVHVNETSKKIEGHEGGFLIGYYQDKIRTNIVCEMLLKQIIKNINKRISMGISQKNEILAFEQLGKKEYSTYNVEIMKTLMAEANMQLKIAKLPKEFRKYEDMIKSGVSVETFYSHIKTKSLPDFGAKKIEGVKFTEDKNGEIFGVIGDEELPEELKGKSMKEMEKLGMKKLYETPTDFDGTPSVEDFKTKREKMKFMLDYIDENNKENVE</sequence>
<dbReference type="Proteomes" id="UP000187209">
    <property type="component" value="Unassembled WGS sequence"/>
</dbReference>
<protein>
    <submittedName>
        <fullName evidence="1">Uncharacterized protein</fullName>
    </submittedName>
</protein>
<organism evidence="1 2">
    <name type="scientific">Stentor coeruleus</name>
    <dbReference type="NCBI Taxonomy" id="5963"/>
    <lineage>
        <taxon>Eukaryota</taxon>
        <taxon>Sar</taxon>
        <taxon>Alveolata</taxon>
        <taxon>Ciliophora</taxon>
        <taxon>Postciliodesmatophora</taxon>
        <taxon>Heterotrichea</taxon>
        <taxon>Heterotrichida</taxon>
        <taxon>Stentoridae</taxon>
        <taxon>Stentor</taxon>
    </lineage>
</organism>
<accession>A0A1R2C350</accession>
<gene>
    <name evidence="1" type="ORF">SteCoe_15634</name>
</gene>
<proteinExistence type="predicted"/>
<dbReference type="AlphaFoldDB" id="A0A1R2C350"/>
<reference evidence="1 2" key="1">
    <citation type="submission" date="2016-11" db="EMBL/GenBank/DDBJ databases">
        <title>The macronuclear genome of Stentor coeruleus: a giant cell with tiny introns.</title>
        <authorList>
            <person name="Slabodnick M."/>
            <person name="Ruby J.G."/>
            <person name="Reiff S.B."/>
            <person name="Swart E.C."/>
            <person name="Gosai S."/>
            <person name="Prabakaran S."/>
            <person name="Witkowska E."/>
            <person name="Larue G.E."/>
            <person name="Fisher S."/>
            <person name="Freeman R.M."/>
            <person name="Gunawardena J."/>
            <person name="Chu W."/>
            <person name="Stover N.A."/>
            <person name="Gregory B.D."/>
            <person name="Nowacki M."/>
            <person name="Derisi J."/>
            <person name="Roy S.W."/>
            <person name="Marshall W.F."/>
            <person name="Sood P."/>
        </authorList>
    </citation>
    <scope>NUCLEOTIDE SEQUENCE [LARGE SCALE GENOMIC DNA]</scope>
    <source>
        <strain evidence="1">WM001</strain>
    </source>
</reference>
<name>A0A1R2C350_9CILI</name>
<evidence type="ECO:0000313" key="2">
    <source>
        <dbReference type="Proteomes" id="UP000187209"/>
    </source>
</evidence>
<dbReference type="OrthoDB" id="296171at2759"/>
<evidence type="ECO:0000313" key="1">
    <source>
        <dbReference type="EMBL" id="OMJ83464.1"/>
    </source>
</evidence>
<keyword evidence="2" id="KW-1185">Reference proteome</keyword>